<dbReference type="Pfam" id="PF13302">
    <property type="entry name" value="Acetyltransf_3"/>
    <property type="match status" value="1"/>
</dbReference>
<gene>
    <name evidence="2" type="ORF">OAN307_c06410</name>
</gene>
<dbReference type="Proteomes" id="UP000005307">
    <property type="component" value="Chromosome"/>
</dbReference>
<proteinExistence type="predicted"/>
<dbReference type="InterPro" id="IPR000182">
    <property type="entry name" value="GNAT_dom"/>
</dbReference>
<dbReference type="OrthoDB" id="6293260at2"/>
<accession>M9R3N1</accession>
<reference evidence="2 3" key="1">
    <citation type="journal article" date="2013" name="PLoS ONE">
        <title>Poles Apart: Arctic and Antarctic Octadecabacter strains Share High Genome Plasticity and a New Type of Xanthorhodopsin.</title>
        <authorList>
            <person name="Vollmers J."/>
            <person name="Voget S."/>
            <person name="Dietrich S."/>
            <person name="Gollnow K."/>
            <person name="Smits M."/>
            <person name="Meyer K."/>
            <person name="Brinkhoff T."/>
            <person name="Simon M."/>
            <person name="Daniel R."/>
        </authorList>
    </citation>
    <scope>NUCLEOTIDE SEQUENCE [LARGE SCALE GENOMIC DNA]</scope>
    <source>
        <strain evidence="2 3">307</strain>
    </source>
</reference>
<protein>
    <recommendedName>
        <fullName evidence="1">N-acetyltransferase domain-containing protein</fullName>
    </recommendedName>
</protein>
<dbReference type="InterPro" id="IPR016181">
    <property type="entry name" value="Acyl_CoA_acyltransferase"/>
</dbReference>
<dbReference type="RefSeq" id="WP_015498417.1">
    <property type="nucleotide sequence ID" value="NC_020911.1"/>
</dbReference>
<dbReference type="KEGG" id="oat:OAN307_c06410"/>
<evidence type="ECO:0000313" key="2">
    <source>
        <dbReference type="EMBL" id="AGI66368.1"/>
    </source>
</evidence>
<dbReference type="HOGENOM" id="CLU_013985_3_1_5"/>
<organism evidence="2 3">
    <name type="scientific">Octadecabacter antarcticus 307</name>
    <dbReference type="NCBI Taxonomy" id="391626"/>
    <lineage>
        <taxon>Bacteria</taxon>
        <taxon>Pseudomonadati</taxon>
        <taxon>Pseudomonadota</taxon>
        <taxon>Alphaproteobacteria</taxon>
        <taxon>Rhodobacterales</taxon>
        <taxon>Roseobacteraceae</taxon>
        <taxon>Octadecabacter</taxon>
    </lineage>
</organism>
<dbReference type="PANTHER" id="PTHR43792:SF1">
    <property type="entry name" value="N-ACETYLTRANSFERASE DOMAIN-CONTAINING PROTEIN"/>
    <property type="match status" value="1"/>
</dbReference>
<dbReference type="GO" id="GO:0016747">
    <property type="term" value="F:acyltransferase activity, transferring groups other than amino-acyl groups"/>
    <property type="evidence" value="ECO:0007669"/>
    <property type="project" value="InterPro"/>
</dbReference>
<keyword evidence="3" id="KW-1185">Reference proteome</keyword>
<dbReference type="STRING" id="391626.OAN307_c06410"/>
<sequence>MTPAVTLQTDRLTLRGPVASDFEAIAAFYDDAIRSKGFGGPLPRDQAWRWFASMIGHWHLHGYGFWTVTFKNTNAPLGVVGLWNPEGWPEPELSWVMFDGSEGQGIAFEAATAARNYAYSVMGFETLTSNIIPGNDRSIALAERLGAVYETTYDNINMGIDMLYRHPSPAAVSV</sequence>
<dbReference type="InterPro" id="IPR051531">
    <property type="entry name" value="N-acetyltransferase"/>
</dbReference>
<dbReference type="SUPFAM" id="SSF55729">
    <property type="entry name" value="Acyl-CoA N-acyltransferases (Nat)"/>
    <property type="match status" value="1"/>
</dbReference>
<dbReference type="AlphaFoldDB" id="M9R3N1"/>
<dbReference type="EMBL" id="CP003740">
    <property type="protein sequence ID" value="AGI66368.1"/>
    <property type="molecule type" value="Genomic_DNA"/>
</dbReference>
<evidence type="ECO:0000313" key="3">
    <source>
        <dbReference type="Proteomes" id="UP000005307"/>
    </source>
</evidence>
<dbReference type="Gene3D" id="3.40.630.30">
    <property type="match status" value="1"/>
</dbReference>
<dbReference type="PANTHER" id="PTHR43792">
    <property type="entry name" value="GNAT FAMILY, PUTATIVE (AFU_ORTHOLOGUE AFUA_3G00765)-RELATED-RELATED"/>
    <property type="match status" value="1"/>
</dbReference>
<name>M9R3N1_9RHOB</name>
<feature type="domain" description="N-acetyltransferase" evidence="1">
    <location>
        <begin position="12"/>
        <end position="167"/>
    </location>
</feature>
<dbReference type="PROSITE" id="PS51186">
    <property type="entry name" value="GNAT"/>
    <property type="match status" value="1"/>
</dbReference>
<evidence type="ECO:0000259" key="1">
    <source>
        <dbReference type="PROSITE" id="PS51186"/>
    </source>
</evidence>
<dbReference type="eggNOG" id="COG1670">
    <property type="taxonomic scope" value="Bacteria"/>
</dbReference>